<proteinExistence type="predicted"/>
<keyword evidence="2" id="KW-1185">Reference proteome</keyword>
<dbReference type="Proteomes" id="UP000188320">
    <property type="component" value="Unassembled WGS sequence"/>
</dbReference>
<name>A0A1R1PXM6_ZANCU</name>
<evidence type="ECO:0000313" key="1">
    <source>
        <dbReference type="EMBL" id="OMH85699.1"/>
    </source>
</evidence>
<accession>A0A1R1PXM6</accession>
<comment type="caution">
    <text evidence="1">The sequence shown here is derived from an EMBL/GenBank/DDBJ whole genome shotgun (WGS) entry which is preliminary data.</text>
</comment>
<evidence type="ECO:0000313" key="2">
    <source>
        <dbReference type="Proteomes" id="UP000188320"/>
    </source>
</evidence>
<gene>
    <name evidence="1" type="ORF">AX774_g750</name>
</gene>
<reference evidence="2" key="1">
    <citation type="submission" date="2017-01" db="EMBL/GenBank/DDBJ databases">
        <authorList>
            <person name="Wang Y."/>
            <person name="White M."/>
            <person name="Kvist S."/>
            <person name="Moncalvo J.-M."/>
        </authorList>
    </citation>
    <scope>NUCLEOTIDE SEQUENCE [LARGE SCALE GENOMIC DNA]</scope>
    <source>
        <strain evidence="2">COL-18-3</strain>
    </source>
</reference>
<dbReference type="EMBL" id="LSSK01000056">
    <property type="protein sequence ID" value="OMH85699.1"/>
    <property type="molecule type" value="Genomic_DNA"/>
</dbReference>
<organism evidence="1 2">
    <name type="scientific">Zancudomyces culisetae</name>
    <name type="common">Gut fungus</name>
    <name type="synonym">Smittium culisetae</name>
    <dbReference type="NCBI Taxonomy" id="1213189"/>
    <lineage>
        <taxon>Eukaryota</taxon>
        <taxon>Fungi</taxon>
        <taxon>Fungi incertae sedis</taxon>
        <taxon>Zoopagomycota</taxon>
        <taxon>Kickxellomycotina</taxon>
        <taxon>Harpellomycetes</taxon>
        <taxon>Harpellales</taxon>
        <taxon>Legeriomycetaceae</taxon>
        <taxon>Zancudomyces</taxon>
    </lineage>
</organism>
<protein>
    <submittedName>
        <fullName evidence="1">Uncharacterized protein</fullName>
    </submittedName>
</protein>
<dbReference type="AlphaFoldDB" id="A0A1R1PXM6"/>
<sequence>MSTFFLFFSFPPSPSLIFITQATSHQYLSPSPSPLPSSPPPHHPSFLLPLQSSNIPYMYISVVFNDNQ</sequence>